<dbReference type="EMBL" id="SJSN01000038">
    <property type="protein sequence ID" value="TCC96776.1"/>
    <property type="molecule type" value="Genomic_DNA"/>
</dbReference>
<proteinExistence type="predicted"/>
<feature type="chain" id="PRO_5020835822" description="YD repeat-containing protein" evidence="1">
    <location>
        <begin position="20"/>
        <end position="1431"/>
    </location>
</feature>
<gene>
    <name evidence="2" type="ORF">EZ449_22150</name>
</gene>
<reference evidence="2 3" key="1">
    <citation type="submission" date="2019-02" db="EMBL/GenBank/DDBJ databases">
        <title>Pedobacter sp. RP-3-11 sp. nov., isolated from Arctic soil.</title>
        <authorList>
            <person name="Dahal R.H."/>
        </authorList>
    </citation>
    <scope>NUCLEOTIDE SEQUENCE [LARGE SCALE GENOMIC DNA]</scope>
    <source>
        <strain evidence="2 3">RP-3-11</strain>
    </source>
</reference>
<dbReference type="Proteomes" id="UP000291485">
    <property type="component" value="Unassembled WGS sequence"/>
</dbReference>
<feature type="signal peptide" evidence="1">
    <location>
        <begin position="1"/>
        <end position="19"/>
    </location>
</feature>
<keyword evidence="1" id="KW-0732">Signal</keyword>
<dbReference type="NCBIfam" id="TIGR01643">
    <property type="entry name" value="YD_repeat_2x"/>
    <property type="match status" value="1"/>
</dbReference>
<dbReference type="Pfam" id="PF05593">
    <property type="entry name" value="RHS_repeat"/>
    <property type="match status" value="1"/>
</dbReference>
<keyword evidence="3" id="KW-1185">Reference proteome</keyword>
<dbReference type="RefSeq" id="WP_131563032.1">
    <property type="nucleotide sequence ID" value="NZ_SJSN01000038.1"/>
</dbReference>
<organism evidence="2 3">
    <name type="scientific">Pedobacter frigidisoli</name>
    <dbReference type="NCBI Taxonomy" id="2530455"/>
    <lineage>
        <taxon>Bacteria</taxon>
        <taxon>Pseudomonadati</taxon>
        <taxon>Bacteroidota</taxon>
        <taxon>Sphingobacteriia</taxon>
        <taxon>Sphingobacteriales</taxon>
        <taxon>Sphingobacteriaceae</taxon>
        <taxon>Pedobacter</taxon>
    </lineage>
</organism>
<dbReference type="InterPro" id="IPR031325">
    <property type="entry name" value="RHS_repeat"/>
</dbReference>
<dbReference type="Gene3D" id="2.180.10.10">
    <property type="entry name" value="RHS repeat-associated core"/>
    <property type="match status" value="1"/>
</dbReference>
<evidence type="ECO:0000313" key="2">
    <source>
        <dbReference type="EMBL" id="TCC96776.1"/>
    </source>
</evidence>
<comment type="caution">
    <text evidence="2">The sequence shown here is derived from an EMBL/GenBank/DDBJ whole genome shotgun (WGS) entry which is preliminary data.</text>
</comment>
<evidence type="ECO:0008006" key="4">
    <source>
        <dbReference type="Google" id="ProtNLM"/>
    </source>
</evidence>
<evidence type="ECO:0000313" key="3">
    <source>
        <dbReference type="Proteomes" id="UP000291485"/>
    </source>
</evidence>
<dbReference type="InterPro" id="IPR006530">
    <property type="entry name" value="YD"/>
</dbReference>
<accession>A0A4V6N5X0</accession>
<protein>
    <recommendedName>
        <fullName evidence="4">YD repeat-containing protein</fullName>
    </recommendedName>
</protein>
<name>A0A4V6N5X0_9SPHI</name>
<evidence type="ECO:0000256" key="1">
    <source>
        <dbReference type="SAM" id="SignalP"/>
    </source>
</evidence>
<dbReference type="OrthoDB" id="903892at2"/>
<sequence length="1431" mass="158990">MLKSIIVWLLMIVAISAFAQSSSLNPTFSDIIPPSPGASAIGKFGSIPVGLSTGIPQIGVPIFNWEGKSFGKSVSVSLDYHNGGVKVDELASSVGLNWALNAGGVITRAVRGIYDEYDVTGYLYNTLPQDEYANGPNDYPVNERLLNRMYSGKVDTQNDLFSYSFNGVSGRFLLGKNNDILILDQAKLKIEKFITTISGYNKISKFVITDESGYQFEFSDYEITQAAPGAIAPSHTSAWYLSKIFNPSHSANILFEYESCNLIDIQITRTQTQALPVRLDGIAQAANLGGISGQTTMGKRLVRIKFPDQDLVTFSYKTSTRQDVTYASTDALLEKIKISNSTSSFGFLLTQDYSLGGRATLLAVTPFGNTEQQLSKPYEFTYFPGILPPRFSSRKDHWGYINSNPSPITIPREYVRVDGGANGGPYREFIGGDRETDPDAMKVGSMTKIKYPTGGYTTFEMESNTAVDTWMGSNNVIAIPKLYNEIGMNFAITSSTYPSGTTSFTFEGENNTSTYFDCMVNPYLQPCASGVGCGVKFEMYSPTGGLMSTQAISFPSSNSNRQMVTFGIVNLEKGKTYSFKVYLFGNISNYYDYGEIRRREATPPDTYIYEAISGNGTKKINVGGLRVSLISDYTGDGTTPASVKSYQYVLENGTTSSGALGYRPIYSYLVNYGYIANGQSNYEPSAEYVIRSSNSVNEIPMISGSPVTYKRVVEKSIQYGVETGKIVTNFLSFADSQPYMTSTFPTVPPNYSFWLYGTMRSEEVYDATNFLQKKTENIYSSFPFWFNESPNRFENFRSISIAPVMFAWDGDYFHPKIIVTNTPTRFKVSGFVPSAGRNFLSQSKTTEYTRGQAPKEIINNFTYDNFNFNIKEVVTTNSDESEIKKMFIYPQNMVDGGLDASLYGDMVAQHIINPVIKESNYVNGAQTFLKHNKYAKWYNSFFDLETVSTQTSAGPEEVRLRYLQYSAEGTPLSLRKEHGAPMCYVWSNFGTRIIAKVENADYPSVIAALGGQNAVDTFSEIHNPDALTIGNFLQPLRNTLIGAFVTSFVYDPLGNLLSQTDPKNLTLRYEYDGFQRLRMIKDDNGDIVKTFCYNYAGQQVDCGELGPSLPTNPPTDPPLPLVYTHQTSYSLTRLELCPTMVPGQPVAFPYQPLYSTAGLGQVALMPGQSPPLYYSDPQLTQLAPNGYYSLMQTDPMHTGYFIYHLVDGSIIWNGWCDESEPEIPVDPGPVIGVQPLQTGYTLSRNGQCFLSPLTSKSLYSTRSFEPFIPASGFPIPLFYQDQALTELAETGYYTINETSTTHIGYKYYFIQNGQLLYSIWCDEAEPMIPTQPIPDVDPILVGYSATRSDICGGVPLLSQTLYSVRSFQPLLLGVGQVEPLFYTDSAMSQLAPTGYYTIYEVDPLHPGYRLYYIQNGQLLFGNWCDLTDPPH</sequence>